<dbReference type="EMBL" id="CM000882">
    <property type="protein sequence ID" value="PNT68843.1"/>
    <property type="molecule type" value="Genomic_DNA"/>
</dbReference>
<reference evidence="1" key="2">
    <citation type="submission" date="2017-06" db="EMBL/GenBank/DDBJ databases">
        <title>WGS assembly of Brachypodium distachyon.</title>
        <authorList>
            <consortium name="The International Brachypodium Initiative"/>
            <person name="Lucas S."/>
            <person name="Harmon-Smith M."/>
            <person name="Lail K."/>
            <person name="Tice H."/>
            <person name="Grimwood J."/>
            <person name="Bruce D."/>
            <person name="Barry K."/>
            <person name="Shu S."/>
            <person name="Lindquist E."/>
            <person name="Wang M."/>
            <person name="Pitluck S."/>
            <person name="Vogel J.P."/>
            <person name="Garvin D.F."/>
            <person name="Mockler T.C."/>
            <person name="Schmutz J."/>
            <person name="Rokhsar D."/>
            <person name="Bevan M.W."/>
        </authorList>
    </citation>
    <scope>NUCLEOTIDE SEQUENCE</scope>
    <source>
        <strain evidence="1">Bd21</strain>
    </source>
</reference>
<evidence type="ECO:0000313" key="3">
    <source>
        <dbReference type="Proteomes" id="UP000008810"/>
    </source>
</evidence>
<reference evidence="1 2" key="1">
    <citation type="journal article" date="2010" name="Nature">
        <title>Genome sequencing and analysis of the model grass Brachypodium distachyon.</title>
        <authorList>
            <consortium name="International Brachypodium Initiative"/>
        </authorList>
    </citation>
    <scope>NUCLEOTIDE SEQUENCE [LARGE SCALE GENOMIC DNA]</scope>
    <source>
        <strain evidence="1 2">Bd21</strain>
    </source>
</reference>
<reference evidence="2" key="3">
    <citation type="submission" date="2018-08" db="UniProtKB">
        <authorList>
            <consortium name="EnsemblPlants"/>
        </authorList>
    </citation>
    <scope>IDENTIFICATION</scope>
    <source>
        <strain evidence="2">cv. Bd21</strain>
    </source>
</reference>
<dbReference type="EnsemblPlants" id="PNT68843">
    <property type="protein sequence ID" value="PNT68843"/>
    <property type="gene ID" value="BRADI_3g46036v3"/>
</dbReference>
<organism evidence="1">
    <name type="scientific">Brachypodium distachyon</name>
    <name type="common">Purple false brome</name>
    <name type="synonym">Trachynia distachya</name>
    <dbReference type="NCBI Taxonomy" id="15368"/>
    <lineage>
        <taxon>Eukaryota</taxon>
        <taxon>Viridiplantae</taxon>
        <taxon>Streptophyta</taxon>
        <taxon>Embryophyta</taxon>
        <taxon>Tracheophyta</taxon>
        <taxon>Spermatophyta</taxon>
        <taxon>Magnoliopsida</taxon>
        <taxon>Liliopsida</taxon>
        <taxon>Poales</taxon>
        <taxon>Poaceae</taxon>
        <taxon>BOP clade</taxon>
        <taxon>Pooideae</taxon>
        <taxon>Stipodae</taxon>
        <taxon>Brachypodieae</taxon>
        <taxon>Brachypodium</taxon>
    </lineage>
</organism>
<dbReference type="InParanoid" id="A0A2K2D3I7"/>
<dbReference type="AlphaFoldDB" id="A0A2K2D3I7"/>
<evidence type="ECO:0000313" key="1">
    <source>
        <dbReference type="EMBL" id="PNT68843.1"/>
    </source>
</evidence>
<name>A0A2K2D3I7_BRADI</name>
<evidence type="ECO:0000313" key="2">
    <source>
        <dbReference type="EnsemblPlants" id="PNT68843"/>
    </source>
</evidence>
<dbReference type="Gramene" id="PNT68843">
    <property type="protein sequence ID" value="PNT68843"/>
    <property type="gene ID" value="BRADI_3g46036v3"/>
</dbReference>
<sequence length="45" mass="5325">MFPYSHCKKTLQMSRATYGLCNPSTSQEESTHAWCIVYWRLILSR</sequence>
<protein>
    <submittedName>
        <fullName evidence="1 2">Uncharacterized protein</fullName>
    </submittedName>
</protein>
<proteinExistence type="predicted"/>
<keyword evidence="3" id="KW-1185">Reference proteome</keyword>
<gene>
    <name evidence="1" type="ORF">BRADI_3g46036v3</name>
</gene>
<dbReference type="Proteomes" id="UP000008810">
    <property type="component" value="Chromosome 3"/>
</dbReference>
<accession>A0A2K2D3I7</accession>